<dbReference type="GO" id="GO:0005975">
    <property type="term" value="P:carbohydrate metabolic process"/>
    <property type="evidence" value="ECO:0007669"/>
    <property type="project" value="InterPro"/>
</dbReference>
<comment type="similarity">
    <text evidence="1 7">Belongs to the glycosyl hydrolase 43 family.</text>
</comment>
<name>A0A0L1IU50_ASPN3</name>
<dbReference type="InterPro" id="IPR023296">
    <property type="entry name" value="Glyco_hydro_beta-prop_sf"/>
</dbReference>
<dbReference type="InterPro" id="IPR051795">
    <property type="entry name" value="Glycosyl_Hydrlase_43"/>
</dbReference>
<evidence type="ECO:0000256" key="3">
    <source>
        <dbReference type="ARBA" id="ARBA00022801"/>
    </source>
</evidence>
<keyword evidence="3 7" id="KW-0378">Hydrolase</keyword>
<feature type="site" description="Important for catalytic activity, responsible for pKa modulation of the active site Glu and correct orientation of both the proton donor and substrate" evidence="6">
    <location>
        <position position="154"/>
    </location>
</feature>
<sequence length="326" mass="34218">MAPSLSKIGLLPILALSLCFGSALGEPWKVIDTDFPDPSVIKTDDGYYAFATSSHGVNTQIAHSADFNTWKVLDGQDALPGPFPSWVNGSHPKVWAPDVIQRNDGTFVIYYSAATSGTNSKHCIGAATSSSVTGPYSPEQDVLACDKSKGGAIDAAGFKDDDGTYYVVYKVDGNSLNQGSEYHPTPIMLQKLKSDAVTPDGNAVQLIDRDDADGPLVEAPSLVKSGGQYYLSFSSNWYNTLKYDVSYAVASAVTGPYIKASAPDAPLLVSGDNSDGGPLGGPGGSDFRQDGGAIVFHAFNNGQNMTKGRGMWAANVKIGGGKISVQ</sequence>
<feature type="signal peptide" evidence="8">
    <location>
        <begin position="1"/>
        <end position="25"/>
    </location>
</feature>
<dbReference type="GO" id="GO:0004553">
    <property type="term" value="F:hydrolase activity, hydrolyzing O-glycosyl compounds"/>
    <property type="evidence" value="ECO:0007669"/>
    <property type="project" value="InterPro"/>
</dbReference>
<dbReference type="Gene3D" id="2.115.10.20">
    <property type="entry name" value="Glycosyl hydrolase domain, family 43"/>
    <property type="match status" value="1"/>
</dbReference>
<evidence type="ECO:0000313" key="10">
    <source>
        <dbReference type="Proteomes" id="UP000037505"/>
    </source>
</evidence>
<keyword evidence="4 7" id="KW-0326">Glycosidase</keyword>
<evidence type="ECO:0000256" key="6">
    <source>
        <dbReference type="PIRSR" id="PIRSR606710-2"/>
    </source>
</evidence>
<feature type="active site" description="Proton donor" evidence="5">
    <location>
        <position position="218"/>
    </location>
</feature>
<dbReference type="SUPFAM" id="SSF75005">
    <property type="entry name" value="Arabinanase/levansucrase/invertase"/>
    <property type="match status" value="1"/>
</dbReference>
<reference evidence="9 10" key="1">
    <citation type="submission" date="2014-06" db="EMBL/GenBank/DDBJ databases">
        <title>The Genome of the Aflatoxigenic Filamentous Fungus Aspergillus nomius.</title>
        <authorList>
            <person name="Moore M.G."/>
            <person name="Shannon B.M."/>
            <person name="Brian M.M."/>
        </authorList>
    </citation>
    <scope>NUCLEOTIDE SEQUENCE [LARGE SCALE GENOMIC DNA]</scope>
    <source>
        <strain evidence="9 10">NRRL 13137</strain>
    </source>
</reference>
<dbReference type="Proteomes" id="UP000037505">
    <property type="component" value="Unassembled WGS sequence"/>
</dbReference>
<evidence type="ECO:0000256" key="7">
    <source>
        <dbReference type="RuleBase" id="RU361187"/>
    </source>
</evidence>
<keyword evidence="2 8" id="KW-0732">Signal</keyword>
<feature type="chain" id="PRO_5005553041" evidence="8">
    <location>
        <begin position="26"/>
        <end position="326"/>
    </location>
</feature>
<organism evidence="9 10">
    <name type="scientific">Aspergillus nomiae NRRL (strain ATCC 15546 / NRRL 13137 / CBS 260.88 / M93)</name>
    <dbReference type="NCBI Taxonomy" id="1509407"/>
    <lineage>
        <taxon>Eukaryota</taxon>
        <taxon>Fungi</taxon>
        <taxon>Dikarya</taxon>
        <taxon>Ascomycota</taxon>
        <taxon>Pezizomycotina</taxon>
        <taxon>Eurotiomycetes</taxon>
        <taxon>Eurotiomycetidae</taxon>
        <taxon>Eurotiales</taxon>
        <taxon>Aspergillaceae</taxon>
        <taxon>Aspergillus</taxon>
        <taxon>Aspergillus subgen. Circumdati</taxon>
    </lineage>
</organism>
<evidence type="ECO:0000256" key="4">
    <source>
        <dbReference type="ARBA" id="ARBA00023295"/>
    </source>
</evidence>
<dbReference type="RefSeq" id="XP_015403853.1">
    <property type="nucleotide sequence ID" value="XM_015553208.1"/>
</dbReference>
<keyword evidence="10" id="KW-1185">Reference proteome</keyword>
<evidence type="ECO:0000256" key="1">
    <source>
        <dbReference type="ARBA" id="ARBA00009865"/>
    </source>
</evidence>
<evidence type="ECO:0000256" key="2">
    <source>
        <dbReference type="ARBA" id="ARBA00022729"/>
    </source>
</evidence>
<dbReference type="CDD" id="cd08999">
    <property type="entry name" value="GH43_ABN-like"/>
    <property type="match status" value="1"/>
</dbReference>
<accession>A0A0L1IU50</accession>
<dbReference type="PANTHER" id="PTHR42812:SF5">
    <property type="entry name" value="ENDO-ARABINASE"/>
    <property type="match status" value="1"/>
</dbReference>
<feature type="active site" description="Proton acceptor" evidence="5">
    <location>
        <position position="37"/>
    </location>
</feature>
<dbReference type="GeneID" id="26809756"/>
<evidence type="ECO:0000313" key="9">
    <source>
        <dbReference type="EMBL" id="KNG82930.1"/>
    </source>
</evidence>
<dbReference type="OrthoDB" id="3879658at2759"/>
<protein>
    <submittedName>
        <fullName evidence="9">Putative arabinan-endo 1,5-alpha-L-arabinase</fullName>
    </submittedName>
</protein>
<dbReference type="PANTHER" id="PTHR42812">
    <property type="entry name" value="BETA-XYLOSIDASE"/>
    <property type="match status" value="1"/>
</dbReference>
<evidence type="ECO:0000256" key="5">
    <source>
        <dbReference type="PIRSR" id="PIRSR606710-1"/>
    </source>
</evidence>
<dbReference type="EMBL" id="JNOM01000304">
    <property type="protein sequence ID" value="KNG82930.1"/>
    <property type="molecule type" value="Genomic_DNA"/>
</dbReference>
<comment type="caution">
    <text evidence="9">The sequence shown here is derived from an EMBL/GenBank/DDBJ whole genome shotgun (WGS) entry which is preliminary data.</text>
</comment>
<proteinExistence type="inferred from homology"/>
<dbReference type="Pfam" id="PF04616">
    <property type="entry name" value="Glyco_hydro_43"/>
    <property type="match status" value="1"/>
</dbReference>
<dbReference type="InterPro" id="IPR006710">
    <property type="entry name" value="Glyco_hydro_43"/>
</dbReference>
<evidence type="ECO:0000256" key="8">
    <source>
        <dbReference type="SAM" id="SignalP"/>
    </source>
</evidence>
<gene>
    <name evidence="9" type="ORF">ANOM_007952</name>
</gene>
<dbReference type="STRING" id="1509407.A0A0L1IU50"/>
<dbReference type="AlphaFoldDB" id="A0A0L1IU50"/>